<dbReference type="SMART" id="SM01100">
    <property type="entry name" value="CRAL_TRIO_N"/>
    <property type="match status" value="1"/>
</dbReference>
<organism evidence="6 7">
    <name type="scientific">Riccia sorocarpa</name>
    <dbReference type="NCBI Taxonomy" id="122646"/>
    <lineage>
        <taxon>Eukaryota</taxon>
        <taxon>Viridiplantae</taxon>
        <taxon>Streptophyta</taxon>
        <taxon>Embryophyta</taxon>
        <taxon>Marchantiophyta</taxon>
        <taxon>Marchantiopsida</taxon>
        <taxon>Marchantiidae</taxon>
        <taxon>Marchantiales</taxon>
        <taxon>Ricciaceae</taxon>
        <taxon>Riccia</taxon>
    </lineage>
</organism>
<dbReference type="PROSITE" id="PS50191">
    <property type="entry name" value="CRAL_TRIO"/>
    <property type="match status" value="1"/>
</dbReference>
<accession>A0ABD3H714</accession>
<dbReference type="Pfam" id="PF25099">
    <property type="entry name" value="GOLD_PATL1_C"/>
    <property type="match status" value="1"/>
</dbReference>
<feature type="compositionally biased region" description="Basic and acidic residues" evidence="4">
    <location>
        <begin position="234"/>
        <end position="248"/>
    </location>
</feature>
<keyword evidence="2" id="KW-0813">Transport</keyword>
<feature type="compositionally biased region" description="Low complexity" evidence="4">
    <location>
        <begin position="188"/>
        <end position="206"/>
    </location>
</feature>
<dbReference type="SUPFAM" id="SSF46938">
    <property type="entry name" value="CRAL/TRIO N-terminal domain"/>
    <property type="match status" value="1"/>
</dbReference>
<dbReference type="Gene3D" id="2.60.120.680">
    <property type="entry name" value="GOLD domain"/>
    <property type="match status" value="1"/>
</dbReference>
<sequence length="704" mass="75365">MATSKTAAAPKVEEPAPAPAPTPAAVPAAAPKEVEANGTPAPSTTASNVEAAAKTGEEPKSAPTVTTGEAPKAVDAPVEAKAPEDVTSATEETPKTEETARELPAEAEPTELESAEAAPVEPSIPEFAEESNVVAELKAHEKKSLEEFKLRIEKAITGGEFRPPQKALETKTSTKEAQPKEAVKEVTETPAAPTETSPASDTPAEIPAEEEESKEAAVEKTEEKPTDAPTVEVVAEKAKEAPVPEAEPKPSTTEKSVGVVAPAPAAAPAEAKPVETEKAPETPAAAKETVVETGKAETVVDEKASAAPTEESGLETVTPVFVENVEAAVEAVEAVVETAKEAPAVPVEEPSDASPDEDLSLWGVPLLHTKGDKRTDVILLKFLRARDFNVNQAFKQLKKAIIWRKNFKTDTILEEDFGADLDGVSFMHGVDREGHPVCYNIFETLQQDKELYQKTLGDPAKLAAFIRWRIQVLEKGIKLLNFTPEGPSAMVQIVDIGFFPKDIKNAVSQAADLLQDNYPELVVRKIFVKAPWYFNAMYSILSPFLTQRTKSKLTSAPAGKTTEHLLKFIAADNIPVQYGGLSRINDPDFTGVSAPVTEVPLKTGAKHTVEIPLEAGASVVWDLTVVGYEANYEAEFVPSTEAPYHSLTIEKSKKLAATDLPVRNTFKAPEPGKVVLTIDNSSKKKKILAYRYLVKSEEAVAASS</sequence>
<feature type="domain" description="CRAL-TRIO" evidence="5">
    <location>
        <begin position="414"/>
        <end position="586"/>
    </location>
</feature>
<evidence type="ECO:0000313" key="6">
    <source>
        <dbReference type="EMBL" id="KAL3687285.1"/>
    </source>
</evidence>
<feature type="region of interest" description="Disordered" evidence="4">
    <location>
        <begin position="154"/>
        <end position="312"/>
    </location>
</feature>
<evidence type="ECO:0000256" key="2">
    <source>
        <dbReference type="ARBA" id="ARBA00022448"/>
    </source>
</evidence>
<dbReference type="PANTHER" id="PTHR45932">
    <property type="entry name" value="PATELLIN-1"/>
    <property type="match status" value="1"/>
</dbReference>
<dbReference type="InterPro" id="IPR011074">
    <property type="entry name" value="CRAL/TRIO_N_dom"/>
</dbReference>
<proteinExistence type="predicted"/>
<dbReference type="SMART" id="SM00516">
    <property type="entry name" value="SEC14"/>
    <property type="match status" value="1"/>
</dbReference>
<keyword evidence="3" id="KW-0472">Membrane</keyword>
<comment type="caution">
    <text evidence="6">The sequence shown here is derived from an EMBL/GenBank/DDBJ whole genome shotgun (WGS) entry which is preliminary data.</text>
</comment>
<dbReference type="CDD" id="cd00170">
    <property type="entry name" value="SEC14"/>
    <property type="match status" value="1"/>
</dbReference>
<feature type="compositionally biased region" description="Low complexity" evidence="4">
    <location>
        <begin position="1"/>
        <end position="10"/>
    </location>
</feature>
<dbReference type="InterPro" id="IPR036273">
    <property type="entry name" value="CRAL/TRIO_N_dom_sf"/>
</dbReference>
<dbReference type="Pfam" id="PF00650">
    <property type="entry name" value="CRAL_TRIO"/>
    <property type="match status" value="1"/>
</dbReference>
<reference evidence="6 7" key="1">
    <citation type="submission" date="2024-09" db="EMBL/GenBank/DDBJ databases">
        <title>Chromosome-scale assembly of Riccia sorocarpa.</title>
        <authorList>
            <person name="Paukszto L."/>
        </authorList>
    </citation>
    <scope>NUCLEOTIDE SEQUENCE [LARGE SCALE GENOMIC DNA]</scope>
    <source>
        <strain evidence="6">LP-2024</strain>
        <tissue evidence="6">Aerial parts of the thallus</tissue>
    </source>
</reference>
<name>A0ABD3H714_9MARC</name>
<dbReference type="PANTHER" id="PTHR45932:SF17">
    <property type="entry name" value="CELLULAR RETINALDEHYDE-BINDING_TRIPLE FUNCTION DOMAIN-CONTAINING PROTEIN"/>
    <property type="match status" value="1"/>
</dbReference>
<evidence type="ECO:0000256" key="4">
    <source>
        <dbReference type="SAM" id="MobiDB-lite"/>
    </source>
</evidence>
<dbReference type="SUPFAM" id="SSF52087">
    <property type="entry name" value="CRAL/TRIO domain"/>
    <property type="match status" value="1"/>
</dbReference>
<feature type="region of interest" description="Disordered" evidence="4">
    <location>
        <begin position="1"/>
        <end position="127"/>
    </location>
</feature>
<protein>
    <recommendedName>
        <fullName evidence="5">CRAL-TRIO domain-containing protein</fullName>
    </recommendedName>
</protein>
<feature type="compositionally biased region" description="Basic and acidic residues" evidence="4">
    <location>
        <begin position="168"/>
        <end position="187"/>
    </location>
</feature>
<dbReference type="PRINTS" id="PR00180">
    <property type="entry name" value="CRETINALDHBP"/>
</dbReference>
<feature type="compositionally biased region" description="Basic and acidic residues" evidence="4">
    <location>
        <begin position="294"/>
        <end position="304"/>
    </location>
</feature>
<evidence type="ECO:0000256" key="3">
    <source>
        <dbReference type="ARBA" id="ARBA00023136"/>
    </source>
</evidence>
<comment type="subcellular location">
    <subcellularLocation>
        <location evidence="1">Membrane</location>
    </subcellularLocation>
</comment>
<evidence type="ECO:0000256" key="1">
    <source>
        <dbReference type="ARBA" id="ARBA00004370"/>
    </source>
</evidence>
<evidence type="ECO:0000313" key="7">
    <source>
        <dbReference type="Proteomes" id="UP001633002"/>
    </source>
</evidence>
<feature type="compositionally biased region" description="Basic and acidic residues" evidence="4">
    <location>
        <begin position="214"/>
        <end position="226"/>
    </location>
</feature>
<dbReference type="InterPro" id="IPR056794">
    <property type="entry name" value="PATL1-6_C_GOLD"/>
</dbReference>
<dbReference type="EMBL" id="JBJQOH010000004">
    <property type="protein sequence ID" value="KAL3687285.1"/>
    <property type="molecule type" value="Genomic_DNA"/>
</dbReference>
<dbReference type="Gene3D" id="3.40.525.10">
    <property type="entry name" value="CRAL-TRIO lipid binding domain"/>
    <property type="match status" value="1"/>
</dbReference>
<dbReference type="Proteomes" id="UP001633002">
    <property type="component" value="Unassembled WGS sequence"/>
</dbReference>
<evidence type="ECO:0000259" key="5">
    <source>
        <dbReference type="PROSITE" id="PS50191"/>
    </source>
</evidence>
<dbReference type="Pfam" id="PF03765">
    <property type="entry name" value="CRAL_TRIO_N"/>
    <property type="match status" value="1"/>
</dbReference>
<dbReference type="AlphaFoldDB" id="A0ABD3H714"/>
<dbReference type="InterPro" id="IPR036865">
    <property type="entry name" value="CRAL-TRIO_dom_sf"/>
</dbReference>
<gene>
    <name evidence="6" type="ORF">R1sor_013594</name>
</gene>
<dbReference type="InterPro" id="IPR044834">
    <property type="entry name" value="PATL"/>
</dbReference>
<feature type="compositionally biased region" description="Low complexity" evidence="4">
    <location>
        <begin position="259"/>
        <end position="271"/>
    </location>
</feature>
<dbReference type="GO" id="GO:0016020">
    <property type="term" value="C:membrane"/>
    <property type="evidence" value="ECO:0007669"/>
    <property type="project" value="UniProtKB-SubCell"/>
</dbReference>
<dbReference type="InterPro" id="IPR001251">
    <property type="entry name" value="CRAL-TRIO_dom"/>
</dbReference>
<feature type="compositionally biased region" description="Basic and acidic residues" evidence="4">
    <location>
        <begin position="92"/>
        <end position="104"/>
    </location>
</feature>
<keyword evidence="7" id="KW-1185">Reference proteome</keyword>